<evidence type="ECO:0000256" key="2">
    <source>
        <dbReference type="SAM" id="Phobius"/>
    </source>
</evidence>
<sequence>MGMRAVAGIIAFVASAGWSVPGPAAGAQLRITGTVTPEPMVIGAPSVYTVTVRNTGDRAAQDVTILNTLDPSAAPGAVPPGCAVVDRGGAVSCGGAGLAIPPGRSVTYEIPVTIDSAVPDGTRVTHRVEVSAGGAGERSARMISPARAPGTVGSLGKAHSPGKVRPGVKVGPQVDARPGAKAGPQVDARPGAKAGPQVDAGPPAAPEAPDAVAPGNGGPGNGGAGDSGAGDGGPGNGGGCAAGHGTKGIGACAPDIPEPVQPPRPTPSAGPAASPAQTAGPAPADGAEAEPSTGPTVPEIGPEPPPVENVGIAEILPGDGQAGEEQGRPGAGPGSYEQPATDVGSGRRHPRPDDGGGDSEPAGDDGAVFPLAAVSVWVLGLGAPMILMLALLVWHFSRRDHPGGTP</sequence>
<feature type="compositionally biased region" description="Low complexity" evidence="1">
    <location>
        <begin position="198"/>
        <end position="214"/>
    </location>
</feature>
<dbReference type="Proteomes" id="UP000312512">
    <property type="component" value="Unassembled WGS sequence"/>
</dbReference>
<feature type="transmembrane region" description="Helical" evidence="2">
    <location>
        <begin position="368"/>
        <end position="394"/>
    </location>
</feature>
<proteinExistence type="predicted"/>
<keyword evidence="2" id="KW-1133">Transmembrane helix</keyword>
<feature type="compositionally biased region" description="Low complexity" evidence="1">
    <location>
        <begin position="269"/>
        <end position="300"/>
    </location>
</feature>
<name>A0A5C4WQW3_9ACTN</name>
<reference evidence="4 5" key="1">
    <citation type="submission" date="2019-10" db="EMBL/GenBank/DDBJ databases">
        <title>Nonomuraea sp. nov., isolated from Phyllanthus amarus.</title>
        <authorList>
            <person name="Klykleung N."/>
            <person name="Tanasupawat S."/>
        </authorList>
    </citation>
    <scope>NUCLEOTIDE SEQUENCE [LARGE SCALE GENOMIC DNA]</scope>
    <source>
        <strain evidence="4 5">PA1-10</strain>
    </source>
</reference>
<dbReference type="EMBL" id="VDLX02000003">
    <property type="protein sequence ID" value="KAB8195906.1"/>
    <property type="molecule type" value="Genomic_DNA"/>
</dbReference>
<keyword evidence="2" id="KW-0812">Transmembrane</keyword>
<dbReference type="AlphaFoldDB" id="A0A5C4WQW3"/>
<dbReference type="GO" id="GO:0005975">
    <property type="term" value="P:carbohydrate metabolic process"/>
    <property type="evidence" value="ECO:0007669"/>
    <property type="project" value="UniProtKB-ARBA"/>
</dbReference>
<evidence type="ECO:0000256" key="1">
    <source>
        <dbReference type="SAM" id="MobiDB-lite"/>
    </source>
</evidence>
<accession>A0A5C4WQW3</accession>
<dbReference type="InterPro" id="IPR001434">
    <property type="entry name" value="OmcB-like_DUF11"/>
</dbReference>
<protein>
    <submittedName>
        <fullName evidence="4">DUF11 domain-containing protein</fullName>
    </submittedName>
</protein>
<evidence type="ECO:0000313" key="5">
    <source>
        <dbReference type="Proteomes" id="UP000312512"/>
    </source>
</evidence>
<gene>
    <name evidence="4" type="ORF">FH608_010485</name>
</gene>
<feature type="region of interest" description="Disordered" evidence="1">
    <location>
        <begin position="132"/>
        <end position="364"/>
    </location>
</feature>
<evidence type="ECO:0000259" key="3">
    <source>
        <dbReference type="Pfam" id="PF01345"/>
    </source>
</evidence>
<dbReference type="OrthoDB" id="5024153at2"/>
<organism evidence="4 5">
    <name type="scientific">Nonomuraea phyllanthi</name>
    <dbReference type="NCBI Taxonomy" id="2219224"/>
    <lineage>
        <taxon>Bacteria</taxon>
        <taxon>Bacillati</taxon>
        <taxon>Actinomycetota</taxon>
        <taxon>Actinomycetes</taxon>
        <taxon>Streptosporangiales</taxon>
        <taxon>Streptosporangiaceae</taxon>
        <taxon>Nonomuraea</taxon>
    </lineage>
</organism>
<feature type="domain" description="DUF11" evidence="3">
    <location>
        <begin position="29"/>
        <end position="130"/>
    </location>
</feature>
<dbReference type="Pfam" id="PF01345">
    <property type="entry name" value="DUF11"/>
    <property type="match status" value="1"/>
</dbReference>
<dbReference type="Gene3D" id="2.60.40.10">
    <property type="entry name" value="Immunoglobulins"/>
    <property type="match status" value="1"/>
</dbReference>
<evidence type="ECO:0000313" key="4">
    <source>
        <dbReference type="EMBL" id="KAB8195906.1"/>
    </source>
</evidence>
<feature type="compositionally biased region" description="Pro residues" evidence="1">
    <location>
        <begin position="256"/>
        <end position="268"/>
    </location>
</feature>
<dbReference type="InterPro" id="IPR013783">
    <property type="entry name" value="Ig-like_fold"/>
</dbReference>
<comment type="caution">
    <text evidence="4">The sequence shown here is derived from an EMBL/GenBank/DDBJ whole genome shotgun (WGS) entry which is preliminary data.</text>
</comment>
<keyword evidence="2" id="KW-0472">Membrane</keyword>
<keyword evidence="5" id="KW-1185">Reference proteome</keyword>
<feature type="compositionally biased region" description="Gly residues" evidence="1">
    <location>
        <begin position="215"/>
        <end position="248"/>
    </location>
</feature>